<accession>A0A9X4QTY2</accession>
<evidence type="ECO:0000313" key="2">
    <source>
        <dbReference type="Proteomes" id="UP001153404"/>
    </source>
</evidence>
<gene>
    <name evidence="1" type="ORF">OMP40_11575</name>
</gene>
<proteinExistence type="predicted"/>
<organism evidence="1 2">
    <name type="scientific">Cohnella rhizosphaerae</name>
    <dbReference type="NCBI Taxonomy" id="1457232"/>
    <lineage>
        <taxon>Bacteria</taxon>
        <taxon>Bacillati</taxon>
        <taxon>Bacillota</taxon>
        <taxon>Bacilli</taxon>
        <taxon>Bacillales</taxon>
        <taxon>Paenibacillaceae</taxon>
        <taxon>Cohnella</taxon>
    </lineage>
</organism>
<reference evidence="1" key="1">
    <citation type="submission" date="2022-10" db="EMBL/GenBank/DDBJ databases">
        <title>Comparative genomic analysis of Cohnella hashimotonis sp. nov., isolated from the International Space Station.</title>
        <authorList>
            <person name="Simpson A."/>
            <person name="Venkateswaran K."/>
        </authorList>
    </citation>
    <scope>NUCLEOTIDE SEQUENCE</scope>
    <source>
        <strain evidence="1">DSM 28161</strain>
    </source>
</reference>
<sequence>MRAMASIHAQKMCMVAAAVWQVAEAGTMMHKKMCMVAAAVWQVAEAGAMMHKKCAWWRQWCGK</sequence>
<dbReference type="RefSeq" id="WP_277531451.1">
    <property type="nucleotide sequence ID" value="NZ_JAPDIA010000003.1"/>
</dbReference>
<dbReference type="EMBL" id="JAPDIA010000003">
    <property type="protein sequence ID" value="MDG0809907.1"/>
    <property type="molecule type" value="Genomic_DNA"/>
</dbReference>
<keyword evidence="2" id="KW-1185">Reference proteome</keyword>
<evidence type="ECO:0000313" key="1">
    <source>
        <dbReference type="EMBL" id="MDG0809907.1"/>
    </source>
</evidence>
<dbReference type="AlphaFoldDB" id="A0A9X4QTY2"/>
<dbReference type="Proteomes" id="UP001153404">
    <property type="component" value="Unassembled WGS sequence"/>
</dbReference>
<name>A0A9X4QTY2_9BACL</name>
<comment type="caution">
    <text evidence="1">The sequence shown here is derived from an EMBL/GenBank/DDBJ whole genome shotgun (WGS) entry which is preliminary data.</text>
</comment>
<protein>
    <submittedName>
        <fullName evidence="1">Uncharacterized protein</fullName>
    </submittedName>
</protein>